<dbReference type="PANTHER" id="PTHR30399:SF1">
    <property type="entry name" value="UTP PYROPHOSPHATASE"/>
    <property type="match status" value="1"/>
</dbReference>
<accession>N9U9Q6</accession>
<dbReference type="CDD" id="cd07344">
    <property type="entry name" value="M48_yhfN_like"/>
    <property type="match status" value="1"/>
</dbReference>
<comment type="caution">
    <text evidence="2">The sequence shown here is derived from an EMBL/GenBank/DDBJ whole genome shotgun (WGS) entry which is preliminary data.</text>
</comment>
<sequence>MKHPNQVRKTKINNQEYEIKFFYSNAKHVYLTYEDGVFLVRGSIINLSSSRFENFLNKAMLNILKKLSSKSKPKLEIDTLNKKIYYFGNLLNYQIKNNLIYLIDAKNNIIKKFKKSNNDKFDDAFLIKNFLKKELLSKFDFFAKEAANSILKKNLDFKYSLRDKKTSWASITVASQKINICSDLIYFSDEIIKYVAYHEICHIIHHNHSKEFWSLLKKYIPNYQELKNKLKNHIFK</sequence>
<evidence type="ECO:0000313" key="3">
    <source>
        <dbReference type="Proteomes" id="UP000013137"/>
    </source>
</evidence>
<feature type="domain" description="YgjP-like metallopeptidase" evidence="1">
    <location>
        <begin position="46"/>
        <end position="233"/>
    </location>
</feature>
<dbReference type="RefSeq" id="WP_002882039.1">
    <property type="nucleotide sequence ID" value="NZ_AMWK01000015.1"/>
</dbReference>
<dbReference type="EMBL" id="AMWK01000015">
    <property type="protein sequence ID" value="ENY53658.1"/>
    <property type="molecule type" value="Genomic_DNA"/>
</dbReference>
<dbReference type="InterPro" id="IPR002725">
    <property type="entry name" value="YgjP-like_metallopeptidase"/>
</dbReference>
<dbReference type="PATRIC" id="fig|1188234.3.peg.576"/>
<dbReference type="Gene3D" id="3.30.2010.10">
    <property type="entry name" value="Metalloproteases ('zincins'), catalytic domain"/>
    <property type="match status" value="1"/>
</dbReference>
<keyword evidence="3" id="KW-1185">Reference proteome</keyword>
<dbReference type="OrthoDB" id="9811177at2"/>
<organism evidence="2 3">
    <name type="scientific">Metamycoplasma alkalescens 14918</name>
    <dbReference type="NCBI Taxonomy" id="1188234"/>
    <lineage>
        <taxon>Bacteria</taxon>
        <taxon>Bacillati</taxon>
        <taxon>Mycoplasmatota</taxon>
        <taxon>Mycoplasmoidales</taxon>
        <taxon>Metamycoplasmataceae</taxon>
        <taxon>Metamycoplasma</taxon>
    </lineage>
</organism>
<dbReference type="eggNOG" id="COG1451">
    <property type="taxonomic scope" value="Bacteria"/>
</dbReference>
<dbReference type="Proteomes" id="UP000013137">
    <property type="component" value="Unassembled WGS sequence"/>
</dbReference>
<gene>
    <name evidence="2" type="ORF">MALK_6000</name>
</gene>
<dbReference type="Pfam" id="PF01863">
    <property type="entry name" value="YgjP-like"/>
    <property type="match status" value="1"/>
</dbReference>
<reference evidence="2 3" key="1">
    <citation type="journal article" date="2013" name="Genome Announc.">
        <title>Draft Genome Sequences of Mycoplasma alkalescens, Mycoplasma arginini, and Mycoplasma bovigenitalium, Three Species with Equivocal Pathogenic Status for Cattle.</title>
        <authorList>
            <person name="Manso-Silvan L."/>
            <person name="Tardy F."/>
            <person name="Baranowski E."/>
            <person name="Barre A."/>
            <person name="Blanchard A."/>
            <person name="Breton M."/>
            <person name="Couture C."/>
            <person name="Citti C."/>
            <person name="Dordet-Frisoni E."/>
            <person name="Dupuy V."/>
            <person name="Gaurivaud P."/>
            <person name="Jacob D."/>
            <person name="Lemaitre C."/>
            <person name="Nikolski M."/>
            <person name="Nouvel L.X."/>
            <person name="Poumarat F."/>
            <person name="Thebault P."/>
            <person name="Theil S."/>
            <person name="Thiaucourt F."/>
            <person name="Sirand-Pugnet P."/>
        </authorList>
    </citation>
    <scope>NUCLEOTIDE SEQUENCE [LARGE SCALE GENOMIC DNA]</scope>
    <source>
        <strain evidence="2 3">14918</strain>
    </source>
</reference>
<dbReference type="PANTHER" id="PTHR30399">
    <property type="entry name" value="UNCHARACTERIZED PROTEIN YGJP"/>
    <property type="match status" value="1"/>
</dbReference>
<evidence type="ECO:0000259" key="1">
    <source>
        <dbReference type="Pfam" id="PF01863"/>
    </source>
</evidence>
<name>N9U9Q6_9BACT</name>
<protein>
    <recommendedName>
        <fullName evidence="1">YgjP-like metallopeptidase domain-containing protein</fullName>
    </recommendedName>
</protein>
<proteinExistence type="predicted"/>
<dbReference type="InterPro" id="IPR053136">
    <property type="entry name" value="UTP_pyrophosphatase-like"/>
</dbReference>
<dbReference type="AlphaFoldDB" id="N9U9Q6"/>
<evidence type="ECO:0000313" key="2">
    <source>
        <dbReference type="EMBL" id="ENY53658.1"/>
    </source>
</evidence>